<accession>A0AA39WXB3</accession>
<comment type="caution">
    <text evidence="2">The sequence shown here is derived from an EMBL/GenBank/DDBJ whole genome shotgun (WGS) entry which is preliminary data.</text>
</comment>
<name>A0AA39WXB3_9PEZI</name>
<feature type="region of interest" description="Disordered" evidence="1">
    <location>
        <begin position="139"/>
        <end position="182"/>
    </location>
</feature>
<protein>
    <submittedName>
        <fullName evidence="2">Uncharacterized protein</fullName>
    </submittedName>
</protein>
<feature type="region of interest" description="Disordered" evidence="1">
    <location>
        <begin position="635"/>
        <end position="655"/>
    </location>
</feature>
<gene>
    <name evidence="2" type="ORF">B0T14DRAFT_515848</name>
</gene>
<feature type="compositionally biased region" description="Polar residues" evidence="1">
    <location>
        <begin position="636"/>
        <end position="655"/>
    </location>
</feature>
<feature type="compositionally biased region" description="Polar residues" evidence="1">
    <location>
        <begin position="95"/>
        <end position="107"/>
    </location>
</feature>
<sequence length="917" mass="101085">MNHSRPPLLGKQNITHHESAQVWTATRCHRLLRPLLAHISALRKEKARKCAIDQSATAAVTGTTATLACKRSNPEPATGQTDTCKRRKICNKYSSKASRTNATTPQRQRGHDESQQHRQRLGANKAVQVVAMPTPFLKRVRNHQLSSPVSGLGDGERATLQRAEGGKTSPRSPNRSGRVSSSLQNHFSLETELSGLRRSTRWSEHSALCSSILRALESILRATCPSKTPVAAPRSLMAMCLRKVPEYIAELEYWEKQDARANGTKSVLNQSKVGFDVYSDLESFGIVDGWKQLCVVVRAHSVRILEDAIREGLVDDEITELSIRLCLEHMPETGLSGLVDSFICRQYPDPSHDDDDLFGPKPEFLPLQIIRYCDTPNSKFTLGKLAQLLAGGFLPATWILTKNFRLLWVETAQDMTKRKLDGYHRMMDFVNVTIELLCFQTSARSPKGASDEERREKERAQIMLTSGLAALSSMVQLCQEDDALSENRAARLETRLQHIVQLCINKIERARRATRKDLGIYLLRLCAFLSLNATNSVSAGIEAAWHDALSRKCHEDTARLYDATLGLVAAVAHNCSRGTDLPPNGCLFRLCDKLATLNIPDDQLSNLRVDGAIFTAVYTGNLRDLAFAESLKAASKGSSSRPDTKTQTAAAQNEKSNAAYVWDDDIGEWVISKDVTAPTLAPRRPTRSSSRRPLRTSLSLAECIANFQSNTSSVPSRPGPRSTGTSSTWESQSDDDSSEPSEASESEHSIEDDEGQGVDTDDDNDNSSRDERSVSESDMGSYANHSLPDTPATEVHAETQSPSPVSTKQSRGVRIASTSYSSLPERCRSSLGSVSSRRESKPPRHGQLLQDTDMDDELAFEGGMDSEREAGQPGAGTMKRTRLSRKGLLCMKPVRKPVQAAAREYDIGSSDDELSFM</sequence>
<evidence type="ECO:0000313" key="3">
    <source>
        <dbReference type="Proteomes" id="UP001175000"/>
    </source>
</evidence>
<evidence type="ECO:0000313" key="2">
    <source>
        <dbReference type="EMBL" id="KAK0623296.1"/>
    </source>
</evidence>
<dbReference type="AlphaFoldDB" id="A0AA39WXB3"/>
<dbReference type="EMBL" id="JAULSU010000003">
    <property type="protein sequence ID" value="KAK0623296.1"/>
    <property type="molecule type" value="Genomic_DNA"/>
</dbReference>
<evidence type="ECO:0000256" key="1">
    <source>
        <dbReference type="SAM" id="MobiDB-lite"/>
    </source>
</evidence>
<feature type="compositionally biased region" description="Basic and acidic residues" evidence="1">
    <location>
        <begin position="766"/>
        <end position="775"/>
    </location>
</feature>
<dbReference type="Proteomes" id="UP001175000">
    <property type="component" value="Unassembled WGS sequence"/>
</dbReference>
<feature type="region of interest" description="Disordered" evidence="1">
    <location>
        <begin position="709"/>
        <end position="886"/>
    </location>
</feature>
<proteinExistence type="predicted"/>
<feature type="compositionally biased region" description="Polar residues" evidence="1">
    <location>
        <begin position="798"/>
        <end position="822"/>
    </location>
</feature>
<feature type="compositionally biased region" description="Polar residues" evidence="1">
    <location>
        <begin position="169"/>
        <end position="182"/>
    </location>
</feature>
<reference evidence="2" key="1">
    <citation type="submission" date="2023-06" db="EMBL/GenBank/DDBJ databases">
        <title>Genome-scale phylogeny and comparative genomics of the fungal order Sordariales.</title>
        <authorList>
            <consortium name="Lawrence Berkeley National Laboratory"/>
            <person name="Hensen N."/>
            <person name="Bonometti L."/>
            <person name="Westerberg I."/>
            <person name="Brannstrom I.O."/>
            <person name="Guillou S."/>
            <person name="Cros-Aarteil S."/>
            <person name="Calhoun S."/>
            <person name="Haridas S."/>
            <person name="Kuo A."/>
            <person name="Mondo S."/>
            <person name="Pangilinan J."/>
            <person name="Riley R."/>
            <person name="Labutti K."/>
            <person name="Andreopoulos B."/>
            <person name="Lipzen A."/>
            <person name="Chen C."/>
            <person name="Yanf M."/>
            <person name="Daum C."/>
            <person name="Ng V."/>
            <person name="Clum A."/>
            <person name="Steindorff A."/>
            <person name="Ohm R."/>
            <person name="Martin F."/>
            <person name="Silar P."/>
            <person name="Natvig D."/>
            <person name="Lalanne C."/>
            <person name="Gautier V."/>
            <person name="Ament-Velasquez S.L."/>
            <person name="Kruys A."/>
            <person name="Hutchinson M.I."/>
            <person name="Powell A.J."/>
            <person name="Barry K."/>
            <person name="Miller A.N."/>
            <person name="Grigoriev I.V."/>
            <person name="Debuchy R."/>
            <person name="Gladieux P."/>
            <person name="Thoren M.H."/>
            <person name="Johannesson H."/>
        </authorList>
    </citation>
    <scope>NUCLEOTIDE SEQUENCE</scope>
    <source>
        <strain evidence="2">CBS 606.72</strain>
    </source>
</reference>
<feature type="region of interest" description="Disordered" evidence="1">
    <location>
        <begin position="95"/>
        <end position="125"/>
    </location>
</feature>
<organism evidence="2 3">
    <name type="scientific">Immersiella caudata</name>
    <dbReference type="NCBI Taxonomy" id="314043"/>
    <lineage>
        <taxon>Eukaryota</taxon>
        <taxon>Fungi</taxon>
        <taxon>Dikarya</taxon>
        <taxon>Ascomycota</taxon>
        <taxon>Pezizomycotina</taxon>
        <taxon>Sordariomycetes</taxon>
        <taxon>Sordariomycetidae</taxon>
        <taxon>Sordariales</taxon>
        <taxon>Lasiosphaeriaceae</taxon>
        <taxon>Immersiella</taxon>
    </lineage>
</organism>
<feature type="compositionally biased region" description="Acidic residues" evidence="1">
    <location>
        <begin position="732"/>
        <end position="765"/>
    </location>
</feature>
<keyword evidence="3" id="KW-1185">Reference proteome</keyword>